<evidence type="ECO:0000256" key="2">
    <source>
        <dbReference type="ARBA" id="ARBA00033753"/>
    </source>
</evidence>
<dbReference type="InterPro" id="IPR036413">
    <property type="entry name" value="YaeB-like_sf"/>
</dbReference>
<keyword evidence="4" id="KW-0808">Transferase</keyword>
<dbReference type="GO" id="GO:0008168">
    <property type="term" value="F:methyltransferase activity"/>
    <property type="evidence" value="ECO:0007669"/>
    <property type="project" value="UniProtKB-KW"/>
</dbReference>
<dbReference type="InterPro" id="IPR036414">
    <property type="entry name" value="YaeB_N_sf"/>
</dbReference>
<dbReference type="KEGG" id="cmiu:B1H56_08900"/>
<dbReference type="PATRIC" id="fig|626937.4.peg.1827"/>
<dbReference type="GO" id="GO:0032259">
    <property type="term" value="P:methylation"/>
    <property type="evidence" value="ECO:0007669"/>
    <property type="project" value="UniProtKB-KW"/>
</dbReference>
<accession>A0A136Q3J7</accession>
<comment type="similarity">
    <text evidence="2">Belongs to the tRNA methyltransferase O family.</text>
</comment>
<dbReference type="EMBL" id="LSZW01000062">
    <property type="protein sequence ID" value="KXK65260.1"/>
    <property type="molecule type" value="Genomic_DNA"/>
</dbReference>
<protein>
    <submittedName>
        <fullName evidence="4">Methyltransferase, YaeB family</fullName>
    </submittedName>
</protein>
<dbReference type="PANTHER" id="PTHR12818">
    <property type="entry name" value="TRNA (ADENINE(37)-N6)-METHYLTRANSFERASE"/>
    <property type="match status" value="1"/>
</dbReference>
<reference evidence="4 5" key="1">
    <citation type="submission" date="2016-02" db="EMBL/GenBank/DDBJ databases">
        <authorList>
            <person name="Wen L."/>
            <person name="He K."/>
            <person name="Yang H."/>
        </authorList>
    </citation>
    <scope>NUCLEOTIDE SEQUENCE [LARGE SCALE GENOMIC DNA]</scope>
    <source>
        <strain evidence="4 5">DSM 22607</strain>
    </source>
</reference>
<dbReference type="Pfam" id="PF18389">
    <property type="entry name" value="TrmO_C"/>
    <property type="match status" value="1"/>
</dbReference>
<dbReference type="Pfam" id="PF01980">
    <property type="entry name" value="TrmO_N"/>
    <property type="match status" value="1"/>
</dbReference>
<evidence type="ECO:0000256" key="1">
    <source>
        <dbReference type="ARBA" id="ARBA00022691"/>
    </source>
</evidence>
<name>A0A136Q3J7_9FIRM</name>
<sequence>MVRLKKIAHIKSDFPAKFGIPRQSGLVGGAEASVVFEEGYRNPEALRGLEGFSHIWILWGFSASEQDGWSPTVRPPRLGGNVRVGVFASRSPYRPNPIGISPVKLEAIEYNAEAGPILHISGVDMMDGTPVYDIKPYVPTDSHPEAVTGFAAAPNGVRLQVQMDREKLGAIPDGDIAVICALLREDPRPAYHNDPERTYGMEYKDYEIKFTVSGNVLQVTDIRTADRRE</sequence>
<evidence type="ECO:0000313" key="4">
    <source>
        <dbReference type="EMBL" id="KXK65260.1"/>
    </source>
</evidence>
<dbReference type="OrthoDB" id="9804309at2"/>
<dbReference type="Proteomes" id="UP000070366">
    <property type="component" value="Unassembled WGS sequence"/>
</dbReference>
<dbReference type="CDD" id="cd09281">
    <property type="entry name" value="UPF0066"/>
    <property type="match status" value="1"/>
</dbReference>
<organism evidence="4 5">
    <name type="scientific">Christensenella minuta</name>
    <dbReference type="NCBI Taxonomy" id="626937"/>
    <lineage>
        <taxon>Bacteria</taxon>
        <taxon>Bacillati</taxon>
        <taxon>Bacillota</taxon>
        <taxon>Clostridia</taxon>
        <taxon>Christensenellales</taxon>
        <taxon>Christensenellaceae</taxon>
        <taxon>Christensenella</taxon>
    </lineage>
</organism>
<keyword evidence="1" id="KW-0949">S-adenosyl-L-methionine</keyword>
<dbReference type="STRING" id="626937.HMPREF3293_01849"/>
<dbReference type="PANTHER" id="PTHR12818:SF0">
    <property type="entry name" value="TRNA (ADENINE(37)-N6)-METHYLTRANSFERASE"/>
    <property type="match status" value="1"/>
</dbReference>
<proteinExistence type="inferred from homology"/>
<dbReference type="PROSITE" id="PS51668">
    <property type="entry name" value="TSAA_2"/>
    <property type="match status" value="1"/>
</dbReference>
<comment type="caution">
    <text evidence="4">The sequence shown here is derived from an EMBL/GenBank/DDBJ whole genome shotgun (WGS) entry which is preliminary data.</text>
</comment>
<dbReference type="NCBIfam" id="TIGR00104">
    <property type="entry name" value="tRNA_TsaA"/>
    <property type="match status" value="1"/>
</dbReference>
<dbReference type="InterPro" id="IPR023370">
    <property type="entry name" value="TrmO-like_N"/>
</dbReference>
<keyword evidence="4" id="KW-0489">Methyltransferase</keyword>
<dbReference type="Gene3D" id="2.40.30.70">
    <property type="entry name" value="YaeB-like"/>
    <property type="match status" value="1"/>
</dbReference>
<dbReference type="InterPro" id="IPR023368">
    <property type="entry name" value="UPF0066_cons_site"/>
</dbReference>
<feature type="domain" description="TsaA-like" evidence="3">
    <location>
        <begin position="4"/>
        <end position="146"/>
    </location>
</feature>
<dbReference type="SUPFAM" id="SSF118196">
    <property type="entry name" value="YaeB-like"/>
    <property type="match status" value="1"/>
</dbReference>
<evidence type="ECO:0000259" key="3">
    <source>
        <dbReference type="PROSITE" id="PS51668"/>
    </source>
</evidence>
<dbReference type="Gene3D" id="3.30.2310.10">
    <property type="entry name" value="YaeB-like"/>
    <property type="match status" value="1"/>
</dbReference>
<gene>
    <name evidence="4" type="ORF">HMPREF3293_01849</name>
</gene>
<dbReference type="PROSITE" id="PS01318">
    <property type="entry name" value="TSAA_1"/>
    <property type="match status" value="1"/>
</dbReference>
<keyword evidence="5" id="KW-1185">Reference proteome</keyword>
<dbReference type="AlphaFoldDB" id="A0A136Q3J7"/>
<dbReference type="InterPro" id="IPR040372">
    <property type="entry name" value="YaeB-like"/>
</dbReference>
<dbReference type="InterPro" id="IPR041369">
    <property type="entry name" value="TrmO_C"/>
</dbReference>
<dbReference type="RefSeq" id="WP_066522492.1">
    <property type="nucleotide sequence ID" value="NZ_CABMOF010000008.1"/>
</dbReference>
<evidence type="ECO:0000313" key="5">
    <source>
        <dbReference type="Proteomes" id="UP000070366"/>
    </source>
</evidence>